<evidence type="ECO:0000256" key="7">
    <source>
        <dbReference type="ARBA" id="ARBA00023002"/>
    </source>
</evidence>
<evidence type="ECO:0000256" key="14">
    <source>
        <dbReference type="ARBA" id="ARBA00048235"/>
    </source>
</evidence>
<evidence type="ECO:0000259" key="21">
    <source>
        <dbReference type="Pfam" id="PF02771"/>
    </source>
</evidence>
<name>A0A8S1CAM0_9INSE</name>
<evidence type="ECO:0000256" key="1">
    <source>
        <dbReference type="ARBA" id="ARBA00001974"/>
    </source>
</evidence>
<evidence type="ECO:0000256" key="8">
    <source>
        <dbReference type="ARBA" id="ARBA00023098"/>
    </source>
</evidence>
<evidence type="ECO:0000256" key="3">
    <source>
        <dbReference type="ARBA" id="ARBA00009347"/>
    </source>
</evidence>
<dbReference type="Gene3D" id="1.10.540.10">
    <property type="entry name" value="Acyl-CoA dehydrogenase/oxidase, N-terminal domain"/>
    <property type="match status" value="1"/>
</dbReference>
<evidence type="ECO:0000259" key="20">
    <source>
        <dbReference type="Pfam" id="PF02770"/>
    </source>
</evidence>
<protein>
    <recommendedName>
        <fullName evidence="11">Short/branched chain specific acyl-CoA dehydrogenase, mitochondrial</fullName>
        <ecNumber evidence="10">1.3.8.5</ecNumber>
    </recommendedName>
    <alternativeName>
        <fullName evidence="13">2-methyl branched chain acyl-CoA dehydrogenase</fullName>
    </alternativeName>
    <alternativeName>
        <fullName evidence="12">2-methylbutyryl-coenzyme A dehydrogenase</fullName>
    </alternativeName>
</protein>
<comment type="pathway">
    <text evidence="2">Lipid metabolism.</text>
</comment>
<evidence type="ECO:0000256" key="5">
    <source>
        <dbReference type="ARBA" id="ARBA00022827"/>
    </source>
</evidence>
<comment type="caution">
    <text evidence="22">The sequence shown here is derived from an EMBL/GenBank/DDBJ whole genome shotgun (WGS) entry which is preliminary data.</text>
</comment>
<evidence type="ECO:0000256" key="17">
    <source>
        <dbReference type="ARBA" id="ARBA00049096"/>
    </source>
</evidence>
<dbReference type="Pfam" id="PF02771">
    <property type="entry name" value="Acyl-CoA_dh_N"/>
    <property type="match status" value="1"/>
</dbReference>
<dbReference type="GO" id="GO:0006631">
    <property type="term" value="P:fatty acid metabolic process"/>
    <property type="evidence" value="ECO:0007669"/>
    <property type="project" value="UniProtKB-KW"/>
</dbReference>
<dbReference type="GO" id="GO:0003853">
    <property type="term" value="F:short-chain 2-methyl fatty acyl-CoA dehydrogenase activity"/>
    <property type="evidence" value="ECO:0007669"/>
    <property type="project" value="UniProtKB-EC"/>
</dbReference>
<dbReference type="GO" id="GO:0005739">
    <property type="term" value="C:mitochondrion"/>
    <property type="evidence" value="ECO:0007669"/>
    <property type="project" value="TreeGrafter"/>
</dbReference>
<dbReference type="InterPro" id="IPR013786">
    <property type="entry name" value="AcylCoA_DH/ox_N"/>
</dbReference>
<dbReference type="SUPFAM" id="SSF56645">
    <property type="entry name" value="Acyl-CoA dehydrogenase NM domain-like"/>
    <property type="match status" value="1"/>
</dbReference>
<dbReference type="AlphaFoldDB" id="A0A8S1CAM0"/>
<dbReference type="InterPro" id="IPR006091">
    <property type="entry name" value="Acyl-CoA_Oxase/DH_mid-dom"/>
</dbReference>
<evidence type="ECO:0000256" key="6">
    <source>
        <dbReference type="ARBA" id="ARBA00022832"/>
    </source>
</evidence>
<dbReference type="FunFam" id="2.40.110.10:FF:000001">
    <property type="entry name" value="Acyl-CoA dehydrogenase, mitochondrial"/>
    <property type="match status" value="1"/>
</dbReference>
<comment type="catalytic activity">
    <reaction evidence="16">
        <text>(2R)-2-methylbutanoyl-CoA + oxidized [electron-transfer flavoprotein] + H(+) = ethylacryloyl-CoA + reduced [electron-transfer flavoprotein]</text>
        <dbReference type="Rhea" id="RHEA:65296"/>
        <dbReference type="Rhea" id="RHEA-COMP:10685"/>
        <dbReference type="Rhea" id="RHEA-COMP:10686"/>
        <dbReference type="ChEBI" id="CHEBI:15378"/>
        <dbReference type="ChEBI" id="CHEBI:57692"/>
        <dbReference type="ChEBI" id="CHEBI:58307"/>
        <dbReference type="ChEBI" id="CHEBI:156439"/>
        <dbReference type="ChEBI" id="CHEBI:156440"/>
    </reaction>
    <physiologicalReaction direction="left-to-right" evidence="16">
        <dbReference type="Rhea" id="RHEA:65297"/>
    </physiologicalReaction>
</comment>
<feature type="domain" description="Acyl-CoA dehydrogenase/oxidase N-terminal" evidence="21">
    <location>
        <begin position="43"/>
        <end position="152"/>
    </location>
</feature>
<dbReference type="EMBL" id="CADEPI010000025">
    <property type="protein sequence ID" value="CAB3366477.1"/>
    <property type="molecule type" value="Genomic_DNA"/>
</dbReference>
<dbReference type="Proteomes" id="UP000494165">
    <property type="component" value="Unassembled WGS sequence"/>
</dbReference>
<reference evidence="22 23" key="1">
    <citation type="submission" date="2020-04" db="EMBL/GenBank/DDBJ databases">
        <authorList>
            <person name="Alioto T."/>
            <person name="Alioto T."/>
            <person name="Gomez Garrido J."/>
        </authorList>
    </citation>
    <scope>NUCLEOTIDE SEQUENCE [LARGE SCALE GENOMIC DNA]</scope>
</reference>
<evidence type="ECO:0000313" key="22">
    <source>
        <dbReference type="EMBL" id="CAB3366477.1"/>
    </source>
</evidence>
<evidence type="ECO:0000256" key="12">
    <source>
        <dbReference type="ARBA" id="ARBA00041537"/>
    </source>
</evidence>
<feature type="domain" description="Acyl-CoA oxidase/dehydrogenase middle" evidence="20">
    <location>
        <begin position="158"/>
        <end position="271"/>
    </location>
</feature>
<dbReference type="Pfam" id="PF02770">
    <property type="entry name" value="Acyl-CoA_dh_M"/>
    <property type="match status" value="1"/>
</dbReference>
<dbReference type="Gene3D" id="2.40.110.10">
    <property type="entry name" value="Butyryl-CoA Dehydrogenase, subunit A, domain 2"/>
    <property type="match status" value="1"/>
</dbReference>
<organism evidence="22 23">
    <name type="scientific">Cloeon dipterum</name>
    <dbReference type="NCBI Taxonomy" id="197152"/>
    <lineage>
        <taxon>Eukaryota</taxon>
        <taxon>Metazoa</taxon>
        <taxon>Ecdysozoa</taxon>
        <taxon>Arthropoda</taxon>
        <taxon>Hexapoda</taxon>
        <taxon>Insecta</taxon>
        <taxon>Pterygota</taxon>
        <taxon>Palaeoptera</taxon>
        <taxon>Ephemeroptera</taxon>
        <taxon>Pisciforma</taxon>
        <taxon>Baetidae</taxon>
        <taxon>Cloeon</taxon>
    </lineage>
</organism>
<comment type="catalytic activity">
    <reaction evidence="14">
        <text>2-methylbutanoyl-CoA + oxidized [electron-transfer flavoprotein] + H(+) = (2E)-2-methylbut-2-enoyl-CoA + reduced [electron-transfer flavoprotein]</text>
        <dbReference type="Rhea" id="RHEA:43780"/>
        <dbReference type="Rhea" id="RHEA-COMP:10685"/>
        <dbReference type="Rhea" id="RHEA-COMP:10686"/>
        <dbReference type="ChEBI" id="CHEBI:15378"/>
        <dbReference type="ChEBI" id="CHEBI:57336"/>
        <dbReference type="ChEBI" id="CHEBI:57337"/>
        <dbReference type="ChEBI" id="CHEBI:57692"/>
        <dbReference type="ChEBI" id="CHEBI:58307"/>
        <dbReference type="EC" id="1.3.8.5"/>
    </reaction>
    <physiologicalReaction direction="left-to-right" evidence="14">
        <dbReference type="Rhea" id="RHEA:43781"/>
    </physiologicalReaction>
</comment>
<evidence type="ECO:0000256" key="11">
    <source>
        <dbReference type="ARBA" id="ARBA00039850"/>
    </source>
</evidence>
<keyword evidence="23" id="KW-1185">Reference proteome</keyword>
<evidence type="ECO:0000256" key="16">
    <source>
        <dbReference type="ARBA" id="ARBA00048592"/>
    </source>
</evidence>
<evidence type="ECO:0000256" key="18">
    <source>
        <dbReference type="ARBA" id="ARBA00049552"/>
    </source>
</evidence>
<gene>
    <name evidence="22" type="ORF">CLODIP_2_CD00112</name>
</gene>
<evidence type="ECO:0000256" key="19">
    <source>
        <dbReference type="ARBA" id="ARBA00051903"/>
    </source>
</evidence>
<comment type="catalytic activity">
    <reaction evidence="18">
        <text>(2S)-2-methylbutanoyl-CoA + oxidized [electron-transfer flavoprotein] + H(+) = (2E)-2-methylbut-2-enoyl-CoA + reduced [electron-transfer flavoprotein]</text>
        <dbReference type="Rhea" id="RHEA:48256"/>
        <dbReference type="Rhea" id="RHEA-COMP:10685"/>
        <dbReference type="Rhea" id="RHEA-COMP:10686"/>
        <dbReference type="ChEBI" id="CHEBI:15378"/>
        <dbReference type="ChEBI" id="CHEBI:57337"/>
        <dbReference type="ChEBI" id="CHEBI:57692"/>
        <dbReference type="ChEBI" id="CHEBI:58307"/>
        <dbReference type="ChEBI" id="CHEBI:88166"/>
    </reaction>
    <physiologicalReaction direction="left-to-right" evidence="18">
        <dbReference type="Rhea" id="RHEA:48257"/>
    </physiologicalReaction>
</comment>
<evidence type="ECO:0000256" key="9">
    <source>
        <dbReference type="ARBA" id="ARBA00037895"/>
    </source>
</evidence>
<accession>A0A8S1CAM0</accession>
<dbReference type="PANTHER" id="PTHR43884">
    <property type="entry name" value="ACYL-COA DEHYDROGENASE"/>
    <property type="match status" value="1"/>
</dbReference>
<evidence type="ECO:0000256" key="15">
    <source>
        <dbReference type="ARBA" id="ARBA00048307"/>
    </source>
</evidence>
<dbReference type="InterPro" id="IPR046373">
    <property type="entry name" value="Acyl-CoA_Oxase/DH_mid-dom_sf"/>
</dbReference>
<evidence type="ECO:0000256" key="10">
    <source>
        <dbReference type="ARBA" id="ARBA00039036"/>
    </source>
</evidence>
<keyword evidence="6" id="KW-0276">Fatty acid metabolism</keyword>
<keyword evidence="7" id="KW-0560">Oxidoreductase</keyword>
<dbReference type="PANTHER" id="PTHR43884:SF1">
    <property type="entry name" value="SHORT_BRANCHED CHAIN SPECIFIC ACYL-COA DEHYDROGENASE, MITOCHONDRIAL"/>
    <property type="match status" value="1"/>
</dbReference>
<dbReference type="FunFam" id="1.10.540.10:FF:000012">
    <property type="entry name" value="Acyl-CoA dehydrogenase short/branched chain"/>
    <property type="match status" value="1"/>
</dbReference>
<dbReference type="GO" id="GO:0050660">
    <property type="term" value="F:flavin adenine dinucleotide binding"/>
    <property type="evidence" value="ECO:0007669"/>
    <property type="project" value="InterPro"/>
</dbReference>
<dbReference type="EC" id="1.3.8.5" evidence="10"/>
<comment type="catalytic activity">
    <reaction evidence="19">
        <text>2-methylpropanoyl-CoA + oxidized [electron-transfer flavoprotein] + H(+) = 2-methylpropenoyl-CoA + reduced [electron-transfer flavoprotein]</text>
        <dbReference type="Rhea" id="RHEA:44180"/>
        <dbReference type="Rhea" id="RHEA-COMP:10685"/>
        <dbReference type="Rhea" id="RHEA-COMP:10686"/>
        <dbReference type="ChEBI" id="CHEBI:15378"/>
        <dbReference type="ChEBI" id="CHEBI:57338"/>
        <dbReference type="ChEBI" id="CHEBI:57692"/>
        <dbReference type="ChEBI" id="CHEBI:58307"/>
        <dbReference type="ChEBI" id="CHEBI:62500"/>
    </reaction>
    <physiologicalReaction direction="left-to-right" evidence="19">
        <dbReference type="Rhea" id="RHEA:44181"/>
    </physiologicalReaction>
</comment>
<evidence type="ECO:0000313" key="23">
    <source>
        <dbReference type="Proteomes" id="UP000494165"/>
    </source>
</evidence>
<dbReference type="OrthoDB" id="10262177at2759"/>
<evidence type="ECO:0000256" key="13">
    <source>
        <dbReference type="ARBA" id="ARBA00042821"/>
    </source>
</evidence>
<keyword evidence="5" id="KW-0274">FAD</keyword>
<dbReference type="InterPro" id="IPR006089">
    <property type="entry name" value="Acyl-CoA_DH_CS"/>
</dbReference>
<sequence>MNGLRHLVTRGAAPLLSRRAVNGVLATRKSHTVETGAPLTHFTDEETMLRDTVRKLATEKIAPLVKKMDEEEKIDAGVLQSLFDNGLMGIEVPDEYGGTGASFFSSMLVVEELSRIDASVAAACDVHNTLVVNLMAQLGNEEQKKKYLPRLSQDMVGSFCLSEPLAGSDAFSLKTEAKKDGDHFVINGSKMWITNSDVAGVFLVMANADPSLVKFFQDNAVLIINVSNFQGYRGITCFIVDREMPGVSVAPKEKKLGIRASGTCMVHFDNVRVSKANEKSCDTLNLLKIFL</sequence>
<dbReference type="InterPro" id="IPR009100">
    <property type="entry name" value="AcylCoA_DH/oxidase_NM_dom_sf"/>
</dbReference>
<evidence type="ECO:0000256" key="4">
    <source>
        <dbReference type="ARBA" id="ARBA00022630"/>
    </source>
</evidence>
<comment type="pathway">
    <text evidence="9">Amino-acid degradation; L-isoleucine degradation.</text>
</comment>
<comment type="cofactor">
    <cofactor evidence="1">
        <name>FAD</name>
        <dbReference type="ChEBI" id="CHEBI:57692"/>
    </cofactor>
</comment>
<dbReference type="PROSITE" id="PS00072">
    <property type="entry name" value="ACYL_COA_DH_1"/>
    <property type="match status" value="1"/>
</dbReference>
<proteinExistence type="inferred from homology"/>
<keyword evidence="4" id="KW-0285">Flavoprotein</keyword>
<evidence type="ECO:0000256" key="2">
    <source>
        <dbReference type="ARBA" id="ARBA00005189"/>
    </source>
</evidence>
<comment type="catalytic activity">
    <reaction evidence="15">
        <text>valproyl-CoA + oxidized [electron-transfer flavoprotein] + H(+) = (2E)-2-propylpent-2-enoyl-CoA + reduced [electron-transfer flavoprotein]</text>
        <dbReference type="Rhea" id="RHEA:65344"/>
        <dbReference type="Rhea" id="RHEA-COMP:10685"/>
        <dbReference type="Rhea" id="RHEA-COMP:10686"/>
        <dbReference type="ChEBI" id="CHEBI:15378"/>
        <dbReference type="ChEBI" id="CHEBI:57692"/>
        <dbReference type="ChEBI" id="CHEBI:58307"/>
        <dbReference type="ChEBI" id="CHEBI:156457"/>
        <dbReference type="ChEBI" id="CHEBI:156458"/>
    </reaction>
    <physiologicalReaction direction="left-to-right" evidence="15">
        <dbReference type="Rhea" id="RHEA:65345"/>
    </physiologicalReaction>
</comment>
<comment type="similarity">
    <text evidence="3">Belongs to the acyl-CoA dehydrogenase family.</text>
</comment>
<keyword evidence="8" id="KW-0443">Lipid metabolism</keyword>
<comment type="catalytic activity">
    <reaction evidence="17">
        <text>butanoyl-CoA + oxidized [electron-transfer flavoprotein] + H(+) = (2E)-butenoyl-CoA + reduced [electron-transfer flavoprotein]</text>
        <dbReference type="Rhea" id="RHEA:24004"/>
        <dbReference type="Rhea" id="RHEA-COMP:10685"/>
        <dbReference type="Rhea" id="RHEA-COMP:10686"/>
        <dbReference type="ChEBI" id="CHEBI:15378"/>
        <dbReference type="ChEBI" id="CHEBI:57332"/>
        <dbReference type="ChEBI" id="CHEBI:57371"/>
        <dbReference type="ChEBI" id="CHEBI:57692"/>
        <dbReference type="ChEBI" id="CHEBI:58307"/>
    </reaction>
    <physiologicalReaction direction="left-to-right" evidence="17">
        <dbReference type="Rhea" id="RHEA:24005"/>
    </physiologicalReaction>
</comment>
<dbReference type="InterPro" id="IPR037069">
    <property type="entry name" value="AcylCoA_DH/ox_N_sf"/>
</dbReference>